<gene>
    <name evidence="2" type="ORF">K0O23_18425</name>
</gene>
<keyword evidence="3" id="KW-1185">Reference proteome</keyword>
<organism evidence="2 3">
    <name type="scientific">Pontibacter aydingkolensis</name>
    <dbReference type="NCBI Taxonomy" id="1911536"/>
    <lineage>
        <taxon>Bacteria</taxon>
        <taxon>Pseudomonadati</taxon>
        <taxon>Bacteroidota</taxon>
        <taxon>Cytophagia</taxon>
        <taxon>Cytophagales</taxon>
        <taxon>Hymenobacteraceae</taxon>
        <taxon>Pontibacter</taxon>
    </lineage>
</organism>
<proteinExistence type="predicted"/>
<dbReference type="RefSeq" id="WP_219878925.1">
    <property type="nucleotide sequence ID" value="NZ_JAHYXK010000025.1"/>
</dbReference>
<reference evidence="2 3" key="1">
    <citation type="journal article" date="2016" name="Int. J. Syst. Evol. Microbiol.">
        <title>Pontibacter aydingkolensis sp. nov., isolated from soil of a salt lake.</title>
        <authorList>
            <person name="Osman G."/>
            <person name="Zhang T."/>
            <person name="Lou K."/>
            <person name="Gao Y."/>
            <person name="Chang W."/>
            <person name="Lin Q."/>
            <person name="Yang H.M."/>
            <person name="Huo X.D."/>
            <person name="Wang N."/>
        </authorList>
    </citation>
    <scope>NUCLEOTIDE SEQUENCE [LARGE SCALE GENOMIC DNA]</scope>
    <source>
        <strain evidence="2 3">KACC 19255</strain>
    </source>
</reference>
<keyword evidence="1" id="KW-0812">Transmembrane</keyword>
<protein>
    <submittedName>
        <fullName evidence="2">Uncharacterized protein</fullName>
    </submittedName>
</protein>
<evidence type="ECO:0000313" key="2">
    <source>
        <dbReference type="EMBL" id="MBW7469056.1"/>
    </source>
</evidence>
<evidence type="ECO:0000256" key="1">
    <source>
        <dbReference type="SAM" id="Phobius"/>
    </source>
</evidence>
<feature type="transmembrane region" description="Helical" evidence="1">
    <location>
        <begin position="65"/>
        <end position="82"/>
    </location>
</feature>
<dbReference type="EMBL" id="JAHYXK010000025">
    <property type="protein sequence ID" value="MBW7469056.1"/>
    <property type="molecule type" value="Genomic_DNA"/>
</dbReference>
<keyword evidence="1" id="KW-1133">Transmembrane helix</keyword>
<keyword evidence="1" id="KW-0472">Membrane</keyword>
<evidence type="ECO:0000313" key="3">
    <source>
        <dbReference type="Proteomes" id="UP000813018"/>
    </source>
</evidence>
<name>A0ABS7CYX2_9BACT</name>
<accession>A0ABS7CYX2</accession>
<sequence length="89" mass="9948">MLWWSNRTSEIQRVTERLDELHDEILEGKESKLSGKAGGVVITGDSDGGQHIITNTSNFYNASGVLLPPFATHLLLLCLYYGKSRQKEL</sequence>
<comment type="caution">
    <text evidence="2">The sequence shown here is derived from an EMBL/GenBank/DDBJ whole genome shotgun (WGS) entry which is preliminary data.</text>
</comment>
<dbReference type="Proteomes" id="UP000813018">
    <property type="component" value="Unassembled WGS sequence"/>
</dbReference>